<proteinExistence type="predicted"/>
<dbReference type="EMBL" id="CP013070">
    <property type="protein sequence ID" value="APL93520.1"/>
    <property type="molecule type" value="Genomic_DNA"/>
</dbReference>
<accession>A0A1L5BKT0</accession>
<feature type="signal peptide" evidence="2">
    <location>
        <begin position="1"/>
        <end position="31"/>
    </location>
</feature>
<name>A0A1L5BKT0_SPHIB</name>
<feature type="region of interest" description="Disordered" evidence="1">
    <location>
        <begin position="45"/>
        <end position="105"/>
    </location>
</feature>
<evidence type="ECO:0000313" key="3">
    <source>
        <dbReference type="EMBL" id="APL93520.1"/>
    </source>
</evidence>
<sequence length="105" mass="10405">MIYKAFAAVTLIAAPVIVLTVQSFAPRASHAVPTAAVAPAPAPVVMPAEAMPSPPPAPMSGAADFGQPMPEAGKPFLAPGAGLPAAPASNVTPVEDAQPSDETPR</sequence>
<evidence type="ECO:0000256" key="2">
    <source>
        <dbReference type="SAM" id="SignalP"/>
    </source>
</evidence>
<reference evidence="3 4" key="1">
    <citation type="journal article" date="2012" name="J. Bacteriol.">
        <title>Genome sequence of Sphingobium indicum B90A, a hexachlorocyclohexane-degrading bacterium.</title>
        <authorList>
            <person name="Anand S."/>
            <person name="Sangwan N."/>
            <person name="Lata P."/>
            <person name="Kaur J."/>
            <person name="Dua A."/>
            <person name="Singh A.K."/>
            <person name="Verma M."/>
            <person name="Kaur J."/>
            <person name="Khurana J.P."/>
            <person name="Khurana P."/>
            <person name="Mathur S."/>
            <person name="Lal R."/>
        </authorList>
    </citation>
    <scope>NUCLEOTIDE SEQUENCE [LARGE SCALE GENOMIC DNA]</scope>
    <source>
        <strain evidence="4">DSM 16412 / CCM 7286 / MTCC 6364 / B90A</strain>
    </source>
</reference>
<dbReference type="Proteomes" id="UP000004550">
    <property type="component" value="Chromosome"/>
</dbReference>
<dbReference type="KEGG" id="sinb:SIDU_02710"/>
<organism evidence="3 4">
    <name type="scientific">Sphingobium indicum (strain DSM 16412 / CCM 7286 / MTCC 6364 / B90A)</name>
    <dbReference type="NCBI Taxonomy" id="861109"/>
    <lineage>
        <taxon>Bacteria</taxon>
        <taxon>Pseudomonadati</taxon>
        <taxon>Pseudomonadota</taxon>
        <taxon>Alphaproteobacteria</taxon>
        <taxon>Sphingomonadales</taxon>
        <taxon>Sphingomonadaceae</taxon>
        <taxon>Sphingobium</taxon>
    </lineage>
</organism>
<feature type="compositionally biased region" description="Low complexity" evidence="1">
    <location>
        <begin position="72"/>
        <end position="88"/>
    </location>
</feature>
<protein>
    <submittedName>
        <fullName evidence="3">Uncharacterized protein</fullName>
    </submittedName>
</protein>
<dbReference type="RefSeq" id="WP_007684239.1">
    <property type="nucleotide sequence ID" value="NZ_CP013070.1"/>
</dbReference>
<evidence type="ECO:0000256" key="1">
    <source>
        <dbReference type="SAM" id="MobiDB-lite"/>
    </source>
</evidence>
<keyword evidence="2" id="KW-0732">Signal</keyword>
<dbReference type="AlphaFoldDB" id="A0A1L5BKT0"/>
<gene>
    <name evidence="3" type="ORF">SIDU_02710</name>
</gene>
<evidence type="ECO:0000313" key="4">
    <source>
        <dbReference type="Proteomes" id="UP000004550"/>
    </source>
</evidence>
<feature type="chain" id="PRO_5009860013" evidence="2">
    <location>
        <begin position="32"/>
        <end position="105"/>
    </location>
</feature>